<evidence type="ECO:0000313" key="1">
    <source>
        <dbReference type="EMBL" id="MCG4960880.1"/>
    </source>
</evidence>
<dbReference type="Proteomes" id="UP001199750">
    <property type="component" value="Unassembled WGS sequence"/>
</dbReference>
<reference evidence="1" key="1">
    <citation type="submission" date="2022-01" db="EMBL/GenBank/DDBJ databases">
        <title>Collection of gut derived symbiotic bacterial strains cultured from healthy donors.</title>
        <authorList>
            <person name="Lin H."/>
            <person name="Kohout C."/>
            <person name="Waligurski E."/>
            <person name="Pamer E.G."/>
        </authorList>
    </citation>
    <scope>NUCLEOTIDE SEQUENCE</scope>
    <source>
        <strain evidence="1">DFI.1.149</strain>
    </source>
</reference>
<dbReference type="AlphaFoldDB" id="A0AAW5CGK2"/>
<dbReference type="RefSeq" id="WP_217778300.1">
    <property type="nucleotide sequence ID" value="NZ_JAHOOV010000007.1"/>
</dbReference>
<dbReference type="PROSITE" id="PS51257">
    <property type="entry name" value="PROKAR_LIPOPROTEIN"/>
    <property type="match status" value="1"/>
</dbReference>
<name>A0AAW5CGK2_9BACT</name>
<accession>A0AAW5CGK2</accession>
<comment type="caution">
    <text evidence="1">The sequence shown here is derived from an EMBL/GenBank/DDBJ whole genome shotgun (WGS) entry which is preliminary data.</text>
</comment>
<evidence type="ECO:0000313" key="2">
    <source>
        <dbReference type="Proteomes" id="UP001199750"/>
    </source>
</evidence>
<dbReference type="Pfam" id="PF17170">
    <property type="entry name" value="DUF5128"/>
    <property type="match status" value="1"/>
</dbReference>
<protein>
    <submittedName>
        <fullName evidence="1">6-bladed beta-propeller</fullName>
    </submittedName>
</protein>
<sequence length="109" mass="12398">MSNIKYCIRIGILFLAGIIVFGCNEDRQNEKDSDIFQINIPLTSGDKPLFADSLFCGKEIVPLETTPECLISQIDKLEIADDKLYLLDDEQDFIFIFSRQGKIMECIIS</sequence>
<organism evidence="1 2">
    <name type="scientific">Odoribacter splanchnicus</name>
    <dbReference type="NCBI Taxonomy" id="28118"/>
    <lineage>
        <taxon>Bacteria</taxon>
        <taxon>Pseudomonadati</taxon>
        <taxon>Bacteroidota</taxon>
        <taxon>Bacteroidia</taxon>
        <taxon>Bacteroidales</taxon>
        <taxon>Odoribacteraceae</taxon>
        <taxon>Odoribacter</taxon>
    </lineage>
</organism>
<proteinExistence type="predicted"/>
<dbReference type="EMBL" id="JAKNDN010000027">
    <property type="protein sequence ID" value="MCG4960880.1"/>
    <property type="molecule type" value="Genomic_DNA"/>
</dbReference>
<gene>
    <name evidence="1" type="ORF">L0P03_13640</name>
</gene>